<dbReference type="AlphaFoldDB" id="A0A3B3SY29"/>
<dbReference type="Gene3D" id="3.90.190.10">
    <property type="entry name" value="Protein tyrosine phosphatase superfamily"/>
    <property type="match status" value="1"/>
</dbReference>
<keyword evidence="9" id="KW-0325">Glycoprotein</keyword>
<dbReference type="InterPro" id="IPR000387">
    <property type="entry name" value="Tyr_Pase_dom"/>
</dbReference>
<dbReference type="GO" id="GO:0004725">
    <property type="term" value="F:protein tyrosine phosphatase activity"/>
    <property type="evidence" value="ECO:0007669"/>
    <property type="project" value="UniProtKB-EC"/>
</dbReference>
<evidence type="ECO:0000256" key="2">
    <source>
        <dbReference type="ARBA" id="ARBA00013064"/>
    </source>
</evidence>
<evidence type="ECO:0000313" key="13">
    <source>
        <dbReference type="Ensembl" id="ENSPKIP00000035153.1"/>
    </source>
</evidence>
<feature type="domain" description="Tyrosine specific protein phosphatases" evidence="12">
    <location>
        <begin position="196"/>
        <end position="265"/>
    </location>
</feature>
<evidence type="ECO:0000256" key="5">
    <source>
        <dbReference type="ARBA" id="ARBA00022801"/>
    </source>
</evidence>
<evidence type="ECO:0000256" key="8">
    <source>
        <dbReference type="ARBA" id="ARBA00023136"/>
    </source>
</evidence>
<sequence>VPIKVEDFKDYFRKQQTNSNCGFAKEFENLKSVGISQAKSSGLALENKGKNRYNNVLPDSSRVKLSIQGSPFDDYINANYIPGYNSRKEFIAAQGPLASTVNEFWRMIWEKNVSTLVMLTRCNEQGRVKCEEYWPSGTKHFSNITVTSTSEIVLDDWTIRDFTVKNVKTAEKRPLRQFHFTAWPDHGVPGTTELLITFRHLVRDHMDQFSRNSPSVVHCSAGVGRTGTFIAIDRLIFQIERDNEVDVHGIVHDLRMHRPLMVQTE</sequence>
<comment type="catalytic activity">
    <reaction evidence="10">
        <text>O-phospho-L-tyrosyl-[protein] + H2O = L-tyrosyl-[protein] + phosphate</text>
        <dbReference type="Rhea" id="RHEA:10684"/>
        <dbReference type="Rhea" id="RHEA-COMP:10136"/>
        <dbReference type="Rhea" id="RHEA-COMP:20101"/>
        <dbReference type="ChEBI" id="CHEBI:15377"/>
        <dbReference type="ChEBI" id="CHEBI:43474"/>
        <dbReference type="ChEBI" id="CHEBI:46858"/>
        <dbReference type="ChEBI" id="CHEBI:61978"/>
        <dbReference type="EC" id="3.1.3.48"/>
    </reaction>
</comment>
<evidence type="ECO:0000259" key="11">
    <source>
        <dbReference type="PROSITE" id="PS50055"/>
    </source>
</evidence>
<keyword evidence="7" id="KW-1133">Transmembrane helix</keyword>
<keyword evidence="5" id="KW-0378">Hydrolase</keyword>
<evidence type="ECO:0000256" key="1">
    <source>
        <dbReference type="ARBA" id="ARBA00004479"/>
    </source>
</evidence>
<feature type="domain" description="Tyrosine-protein phosphatase" evidence="11">
    <location>
        <begin position="23"/>
        <end position="265"/>
    </location>
</feature>
<dbReference type="GeneTree" id="ENSGT00940000156870"/>
<keyword evidence="6" id="KW-0904">Protein phosphatase</keyword>
<organism evidence="13 14">
    <name type="scientific">Paramormyrops kingsleyae</name>
    <dbReference type="NCBI Taxonomy" id="1676925"/>
    <lineage>
        <taxon>Eukaryota</taxon>
        <taxon>Metazoa</taxon>
        <taxon>Chordata</taxon>
        <taxon>Craniata</taxon>
        <taxon>Vertebrata</taxon>
        <taxon>Euteleostomi</taxon>
        <taxon>Actinopterygii</taxon>
        <taxon>Neopterygii</taxon>
        <taxon>Teleostei</taxon>
        <taxon>Osteoglossocephala</taxon>
        <taxon>Osteoglossomorpha</taxon>
        <taxon>Osteoglossiformes</taxon>
        <taxon>Mormyridae</taxon>
        <taxon>Paramormyrops</taxon>
    </lineage>
</organism>
<dbReference type="SMART" id="SM00404">
    <property type="entry name" value="PTPc_motif"/>
    <property type="match status" value="1"/>
</dbReference>
<keyword evidence="14" id="KW-1185">Reference proteome</keyword>
<evidence type="ECO:0000256" key="9">
    <source>
        <dbReference type="ARBA" id="ARBA00023180"/>
    </source>
</evidence>
<dbReference type="STRING" id="1676925.ENSPKIP00000035153"/>
<dbReference type="SMART" id="SM00194">
    <property type="entry name" value="PTPc"/>
    <property type="match status" value="1"/>
</dbReference>
<evidence type="ECO:0000256" key="6">
    <source>
        <dbReference type="ARBA" id="ARBA00022912"/>
    </source>
</evidence>
<dbReference type="SUPFAM" id="SSF52799">
    <property type="entry name" value="(Phosphotyrosine protein) phosphatases II"/>
    <property type="match status" value="1"/>
</dbReference>
<dbReference type="PROSITE" id="PS50056">
    <property type="entry name" value="TYR_PHOSPHATASE_2"/>
    <property type="match status" value="1"/>
</dbReference>
<proteinExistence type="predicted"/>
<dbReference type="Proteomes" id="UP000261540">
    <property type="component" value="Unplaced"/>
</dbReference>
<evidence type="ECO:0000256" key="7">
    <source>
        <dbReference type="ARBA" id="ARBA00022989"/>
    </source>
</evidence>
<dbReference type="PRINTS" id="PR00700">
    <property type="entry name" value="PRTYPHPHTASE"/>
</dbReference>
<dbReference type="InterPro" id="IPR016130">
    <property type="entry name" value="Tyr_Pase_AS"/>
</dbReference>
<dbReference type="PANTHER" id="PTHR46957:SF5">
    <property type="entry name" value="PROTEIN-TYROSINE-PHOSPHATASE"/>
    <property type="match status" value="1"/>
</dbReference>
<dbReference type="InterPro" id="IPR029021">
    <property type="entry name" value="Prot-tyrosine_phosphatase-like"/>
</dbReference>
<keyword evidence="4" id="KW-0732">Signal</keyword>
<name>A0A3B3SY29_9TELE</name>
<dbReference type="PANTHER" id="PTHR46957">
    <property type="entry name" value="CYTOKINE RECEPTOR"/>
    <property type="match status" value="1"/>
</dbReference>
<dbReference type="GO" id="GO:0016020">
    <property type="term" value="C:membrane"/>
    <property type="evidence" value="ECO:0007669"/>
    <property type="project" value="UniProtKB-SubCell"/>
</dbReference>
<dbReference type="GO" id="GO:0043235">
    <property type="term" value="C:receptor complex"/>
    <property type="evidence" value="ECO:0007669"/>
    <property type="project" value="TreeGrafter"/>
</dbReference>
<evidence type="ECO:0000259" key="12">
    <source>
        <dbReference type="PROSITE" id="PS50056"/>
    </source>
</evidence>
<dbReference type="InterPro" id="IPR050713">
    <property type="entry name" value="RTP_Phos/Ushers"/>
</dbReference>
<protein>
    <recommendedName>
        <fullName evidence="2">protein-tyrosine-phosphatase</fullName>
        <ecNumber evidence="2">3.1.3.48</ecNumber>
    </recommendedName>
</protein>
<keyword evidence="8" id="KW-0472">Membrane</keyword>
<dbReference type="Ensembl" id="ENSPKIT00000016080.1">
    <property type="protein sequence ID" value="ENSPKIP00000035153.1"/>
    <property type="gene ID" value="ENSPKIG00000014210.1"/>
</dbReference>
<dbReference type="PROSITE" id="PS50055">
    <property type="entry name" value="TYR_PHOSPHATASE_PTP"/>
    <property type="match status" value="1"/>
</dbReference>
<reference evidence="13" key="2">
    <citation type="submission" date="2025-09" db="UniProtKB">
        <authorList>
            <consortium name="Ensembl"/>
        </authorList>
    </citation>
    <scope>IDENTIFICATION</scope>
</reference>
<dbReference type="FunFam" id="3.90.190.10:FF:000009">
    <property type="entry name" value="Receptor-type tyrosine-protein phosphatase beta"/>
    <property type="match status" value="1"/>
</dbReference>
<dbReference type="InterPro" id="IPR000242">
    <property type="entry name" value="PTP_cat"/>
</dbReference>
<dbReference type="PROSITE" id="PS00383">
    <property type="entry name" value="TYR_PHOSPHATASE_1"/>
    <property type="match status" value="1"/>
</dbReference>
<evidence type="ECO:0000256" key="10">
    <source>
        <dbReference type="ARBA" id="ARBA00051722"/>
    </source>
</evidence>
<accession>A0A3B3SY29</accession>
<dbReference type="EC" id="3.1.3.48" evidence="2"/>
<keyword evidence="3" id="KW-0812">Transmembrane</keyword>
<dbReference type="Pfam" id="PF00102">
    <property type="entry name" value="Y_phosphatase"/>
    <property type="match status" value="1"/>
</dbReference>
<evidence type="ECO:0000256" key="4">
    <source>
        <dbReference type="ARBA" id="ARBA00022729"/>
    </source>
</evidence>
<reference evidence="13" key="1">
    <citation type="submission" date="2025-08" db="UniProtKB">
        <authorList>
            <consortium name="Ensembl"/>
        </authorList>
    </citation>
    <scope>IDENTIFICATION</scope>
</reference>
<evidence type="ECO:0000256" key="3">
    <source>
        <dbReference type="ARBA" id="ARBA00022692"/>
    </source>
</evidence>
<comment type="subcellular location">
    <subcellularLocation>
        <location evidence="1">Membrane</location>
        <topology evidence="1">Single-pass type I membrane protein</topology>
    </subcellularLocation>
</comment>
<evidence type="ECO:0000313" key="14">
    <source>
        <dbReference type="Proteomes" id="UP000261540"/>
    </source>
</evidence>
<dbReference type="InterPro" id="IPR003595">
    <property type="entry name" value="Tyr_Pase_cat"/>
</dbReference>